<name>A0ABT0U2C9_9BACT</name>
<keyword evidence="2" id="KW-1185">Reference proteome</keyword>
<dbReference type="EMBL" id="JAMQBK010000028">
    <property type="protein sequence ID" value="MCM2371060.1"/>
    <property type="molecule type" value="Genomic_DNA"/>
</dbReference>
<dbReference type="Proteomes" id="UP001202961">
    <property type="component" value="Unassembled WGS sequence"/>
</dbReference>
<evidence type="ECO:0000313" key="2">
    <source>
        <dbReference type="Proteomes" id="UP001202961"/>
    </source>
</evidence>
<reference evidence="1 2" key="1">
    <citation type="journal article" date="2022" name="Syst. Appl. Microbiol.">
        <title>Rhodopirellula aestuarii sp. nov., a novel member of the genus Rhodopirellula isolated from brackish sediments collected in the Tagus River estuary, Portugal.</title>
        <authorList>
            <person name="Vitorino I.R."/>
            <person name="Klimek D."/>
            <person name="Calusinska M."/>
            <person name="Lobo-da-Cunha A."/>
            <person name="Vasconcelos V."/>
            <person name="Lage O.M."/>
        </authorList>
    </citation>
    <scope>NUCLEOTIDE SEQUENCE [LARGE SCALE GENOMIC DNA]</scope>
    <source>
        <strain evidence="1 2">ICT_H3.1</strain>
    </source>
</reference>
<comment type="caution">
    <text evidence="1">The sequence shown here is derived from an EMBL/GenBank/DDBJ whole genome shotgun (WGS) entry which is preliminary data.</text>
</comment>
<dbReference type="RefSeq" id="WP_250928701.1">
    <property type="nucleotide sequence ID" value="NZ_JAMQBK010000028.1"/>
</dbReference>
<sequence length="148" mass="17738">MNGKEWYREQLKKPEWLAKRKKIYERDNRTCVDCQKSGIRIHCHHEHYVRGKKPWDYPPHAFVTLCDECHDNRHRAAIMKFMTHHDAEMWLMFSEVDKAMIEVELKERSERVEGLSNQGADWDSNGQYYSMIDENGEQRCFDADGNLM</sequence>
<organism evidence="1 2">
    <name type="scientific">Aporhodopirellula aestuarii</name>
    <dbReference type="NCBI Taxonomy" id="2950107"/>
    <lineage>
        <taxon>Bacteria</taxon>
        <taxon>Pseudomonadati</taxon>
        <taxon>Planctomycetota</taxon>
        <taxon>Planctomycetia</taxon>
        <taxon>Pirellulales</taxon>
        <taxon>Pirellulaceae</taxon>
        <taxon>Aporhodopirellula</taxon>
    </lineage>
</organism>
<evidence type="ECO:0008006" key="3">
    <source>
        <dbReference type="Google" id="ProtNLM"/>
    </source>
</evidence>
<gene>
    <name evidence="1" type="ORF">NB063_10610</name>
</gene>
<protein>
    <recommendedName>
        <fullName evidence="3">HNH endonuclease</fullName>
    </recommendedName>
</protein>
<accession>A0ABT0U2C9</accession>
<proteinExistence type="predicted"/>
<evidence type="ECO:0000313" key="1">
    <source>
        <dbReference type="EMBL" id="MCM2371060.1"/>
    </source>
</evidence>